<evidence type="ECO:0000313" key="3">
    <source>
        <dbReference type="Proteomes" id="UP000271889"/>
    </source>
</evidence>
<dbReference type="AlphaFoldDB" id="A0A3P7PIG0"/>
<dbReference type="Proteomes" id="UP000271889">
    <property type="component" value="Unassembled WGS sequence"/>
</dbReference>
<feature type="compositionally biased region" description="Low complexity" evidence="1">
    <location>
        <begin position="16"/>
        <end position="32"/>
    </location>
</feature>
<feature type="compositionally biased region" description="Basic residues" evidence="1">
    <location>
        <begin position="33"/>
        <end position="42"/>
    </location>
</feature>
<evidence type="ECO:0000313" key="2">
    <source>
        <dbReference type="EMBL" id="VDN19699.1"/>
    </source>
</evidence>
<name>A0A3P7PIG0_CYLGO</name>
<organism evidence="2 3">
    <name type="scientific">Cylicostephanus goldi</name>
    <name type="common">Nematode worm</name>
    <dbReference type="NCBI Taxonomy" id="71465"/>
    <lineage>
        <taxon>Eukaryota</taxon>
        <taxon>Metazoa</taxon>
        <taxon>Ecdysozoa</taxon>
        <taxon>Nematoda</taxon>
        <taxon>Chromadorea</taxon>
        <taxon>Rhabditida</taxon>
        <taxon>Rhabditina</taxon>
        <taxon>Rhabditomorpha</taxon>
        <taxon>Strongyloidea</taxon>
        <taxon>Strongylidae</taxon>
        <taxon>Cylicostephanus</taxon>
    </lineage>
</organism>
<accession>A0A3P7PIG0</accession>
<keyword evidence="3" id="KW-1185">Reference proteome</keyword>
<reference evidence="2 3" key="1">
    <citation type="submission" date="2018-11" db="EMBL/GenBank/DDBJ databases">
        <authorList>
            <consortium name="Pathogen Informatics"/>
        </authorList>
    </citation>
    <scope>NUCLEOTIDE SEQUENCE [LARGE SCALE GENOMIC DNA]</scope>
</reference>
<protein>
    <submittedName>
        <fullName evidence="2">Uncharacterized protein</fullName>
    </submittedName>
</protein>
<proteinExistence type="predicted"/>
<gene>
    <name evidence="2" type="ORF">CGOC_LOCUS8637</name>
</gene>
<dbReference type="EMBL" id="UYRV01104563">
    <property type="protein sequence ID" value="VDN19699.1"/>
    <property type="molecule type" value="Genomic_DNA"/>
</dbReference>
<sequence length="94" mass="10845">MPFLVRGRIDDRAANSVLAPPSAKVSSSASRSKAVKSRRRRRPTDFRRQLTKWSIEVEVEEWEPEKIEYGGGNLSKDEKMKKYLGTTDEKTEFK</sequence>
<feature type="region of interest" description="Disordered" evidence="1">
    <location>
        <begin position="15"/>
        <end position="45"/>
    </location>
</feature>
<evidence type="ECO:0000256" key="1">
    <source>
        <dbReference type="SAM" id="MobiDB-lite"/>
    </source>
</evidence>